<dbReference type="KEGG" id="scad:DN051_40080"/>
<accession>A0A2Z4JA38</accession>
<gene>
    <name evidence="1" type="ORF">DN051_00730</name>
    <name evidence="2" type="ORF">DN051_40080</name>
</gene>
<reference evidence="2 3" key="1">
    <citation type="journal article" date="2019" name="Int. J. Syst. Evol. Microbiol.">
        <title>Streptomyces cadmiisoli sp. nov., a novel actinomycete isolated from cadmium-contaminated soil.</title>
        <authorList>
            <person name="Li K."/>
            <person name="Tang X."/>
            <person name="Zhao J."/>
            <person name="Guo Y."/>
            <person name="Tang Y."/>
            <person name="Gao J."/>
        </authorList>
    </citation>
    <scope>NUCLEOTIDE SEQUENCE [LARGE SCALE GENOMIC DNA]</scope>
    <source>
        <strain evidence="2 3">ZFG47</strain>
    </source>
</reference>
<proteinExistence type="predicted"/>
<evidence type="ECO:0000313" key="1">
    <source>
        <dbReference type="EMBL" id="AWW35395.1"/>
    </source>
</evidence>
<dbReference type="Proteomes" id="UP000249616">
    <property type="component" value="Chromosome"/>
</dbReference>
<organism evidence="2 3">
    <name type="scientific">Streptomyces cadmiisoli</name>
    <dbReference type="NCBI Taxonomy" id="2184053"/>
    <lineage>
        <taxon>Bacteria</taxon>
        <taxon>Bacillati</taxon>
        <taxon>Actinomycetota</taxon>
        <taxon>Actinomycetes</taxon>
        <taxon>Kitasatosporales</taxon>
        <taxon>Streptomycetaceae</taxon>
        <taxon>Streptomyces</taxon>
        <taxon>Streptomyces aurantiacus group</taxon>
    </lineage>
</organism>
<protein>
    <submittedName>
        <fullName evidence="2">Uncharacterized protein</fullName>
    </submittedName>
</protein>
<dbReference type="AlphaFoldDB" id="A0A2Z4JA38"/>
<evidence type="ECO:0000313" key="3">
    <source>
        <dbReference type="Proteomes" id="UP000249616"/>
    </source>
</evidence>
<name>A0A2Z4JA38_9ACTN</name>
<sequence length="62" mass="6697">MVSKLVTNAIRHAEGPVHLRVIRDHHVLICGGDGAGRGLRIGSLMPLANPVRLPVRGTRVKQ</sequence>
<keyword evidence="3" id="KW-1185">Reference proteome</keyword>
<dbReference type="EMBL" id="CP030073">
    <property type="protein sequence ID" value="AWW35395.1"/>
    <property type="molecule type" value="Genomic_DNA"/>
</dbReference>
<evidence type="ECO:0000313" key="2">
    <source>
        <dbReference type="EMBL" id="AWW42044.1"/>
    </source>
</evidence>
<dbReference type="EMBL" id="CP030073">
    <property type="protein sequence ID" value="AWW42044.1"/>
    <property type="molecule type" value="Genomic_DNA"/>
</dbReference>
<dbReference type="KEGG" id="scad:DN051_00730"/>